<feature type="compositionally biased region" description="Polar residues" evidence="1">
    <location>
        <begin position="2010"/>
        <end position="2041"/>
    </location>
</feature>
<accession>A0A8B7NK07</accession>
<evidence type="ECO:0000313" key="2">
    <source>
        <dbReference type="Proteomes" id="UP000694843"/>
    </source>
</evidence>
<evidence type="ECO:0000256" key="1">
    <source>
        <dbReference type="SAM" id="MobiDB-lite"/>
    </source>
</evidence>
<feature type="compositionally biased region" description="Acidic residues" evidence="1">
    <location>
        <begin position="18"/>
        <end position="30"/>
    </location>
</feature>
<dbReference type="GeneID" id="108670669"/>
<name>A0A8B7NK07_HYAAZ</name>
<feature type="region of interest" description="Disordered" evidence="1">
    <location>
        <begin position="1808"/>
        <end position="1872"/>
    </location>
</feature>
<feature type="region of interest" description="Disordered" evidence="1">
    <location>
        <begin position="1"/>
        <end position="39"/>
    </location>
</feature>
<feature type="region of interest" description="Disordered" evidence="1">
    <location>
        <begin position="1951"/>
        <end position="1979"/>
    </location>
</feature>
<dbReference type="KEGG" id="hazt:108670669"/>
<keyword evidence="2" id="KW-1185">Reference proteome</keyword>
<feature type="region of interest" description="Disordered" evidence="1">
    <location>
        <begin position="1135"/>
        <end position="1204"/>
    </location>
</feature>
<dbReference type="RefSeq" id="XP_018013641.1">
    <property type="nucleotide sequence ID" value="XM_018158152.2"/>
</dbReference>
<feature type="region of interest" description="Disordered" evidence="1">
    <location>
        <begin position="2010"/>
        <end position="2049"/>
    </location>
</feature>
<dbReference type="OrthoDB" id="10595870at2759"/>
<feature type="compositionally biased region" description="Polar residues" evidence="1">
    <location>
        <begin position="1951"/>
        <end position="1969"/>
    </location>
</feature>
<gene>
    <name evidence="3" type="primary">LOC108670669</name>
</gene>
<protein>
    <submittedName>
        <fullName evidence="3">Uncharacterized protein LOC108670669</fullName>
    </submittedName>
</protein>
<proteinExistence type="predicted"/>
<feature type="compositionally biased region" description="Polar residues" evidence="1">
    <location>
        <begin position="1"/>
        <end position="11"/>
    </location>
</feature>
<sequence>MDTDTSRSQFSMDVPDYEREELLEEDEDEATTGSSASQTLASNQSNVLFEMADLSFLDISWETESKTDNVVNFIKDEKFEQDTEEGLPKLEEESFEYAALSSSVKPKSILKKPKNISSTDVDAKDFTFPSNAFLKNCGMGFCSSLSELKREVALLGWKLAPELQAIHSEILQLASYCPRLSDLLLRNFDGKIVDYFAASDLGFTKEDVDMLKELTVNLGILFSKDGWLYAGSQLLLFTTDHCKILQAFSCRFVLRSAKPLLQLLEKNYIFVTKPASSHTKCGCLTNPLIKFPQVLQNIPIHVLNPYYNLRDSFTTPHGIAAQKLALLGRGRRPWRVVIILDQRLFPGLDMTRLVSVQCEILVQENMDLAGVLTAIEQHPRYATDSVLFVVMACFGTVVESSIIKHESEPVARHRNRFERCSSQTRDGDEEADYDDEVQNIEPMDASECKPELEAFNLEEDASPAEDMGAALANHVIDSALTLWRSVLCGTKDSDVAFVALPRPSDASAKLHCKHPSQPMKACETEHSGPSCNAIVQCATLQYNRWCYMQNFAIGRLQNLSLLESFVKQPKAPMKMGDISAQLPSVAELTLYLTALVNTVKRDASLQQSFERPAQLRVPQLRRFSRALLVVETAFAPALKKLLHQRCLQVQAEVTTVPDWSSSHTDGILNSLGGSQRTLVAVVPSWLSGIWPGHSGAQDVEKGIQRLKSFMRALECSIPENSSVLLLPCLPLHCVLSDSKSIEESMDDPLPLGVQLLEIKQSSVSRAHALYRSFSSAVCHEVLANLSKESLHCEALEAFAEEISCGKTSLAADMCSQSESYPDVCSTLFGLYSRVLHELLFTVCSGCPTQRLLTLDDFQFCDTYYSLTHLADLSSKTRRYKKVFIIGDLGLRSKVGETLKNDDRLQLMPSISFSDDSITELLDILSSQPPNVLLLFLVDVTLFADRRAYPDCQSKRCVNKIQRCHLDASVDWQDDIAVQSLVHSTLESVSEKLLSVKQRLPHQSSVLLLPGAPDRLLLQSEEKNYWNHTLLHATFWTPDSGNAMAYGEKETWDRIYLNLAQELIKPEYQMDPSLTGVFAPLLHDVEFTLNCANNPRLYSEESFPERSQWLLLMKDILTKVFKLVFPVGGVSEEDSAKAESIKTAVHPTAGIPEKTAPPTPPPETTGASASAGSVGRPSPACSPMSNHSASSSAAKETSEDFSQNSGFLGEPREVVIQSGYVELPHSFVCALVAPFEPLDEVTKAEHRGYKVQLPDTIRTALFVSLLHNFRCCFVHITVTVTDFEGQTLPACPLREKQRLQQLLLPKLKLFFLTCDNKYTEQIKLDDSFFKNRLEEKDYVEGLDASLLYLHRELQYLHHHHQQHIRNDKILVIVVTQNAEDASILRLTLQESLLNTTRFPQGPGTAVLSFVTRDSQKTSGNVVIGTVRFVLGIVRSGGDPSCLQLLIIEELKSLMTSNEKAPLLEIVSWMRATNSRARPVIVSRKSCQQELSGANALFGCQLRLITRSETGTAITQAYDPSSLPRVTISGYPPPRISKGPGNRPCNPPSSAVGRWPNFAGQANRPAMPTHAPMNVMYRQPGARPIMGAGVNPQSMPRVPTMGTNTRMMIPGTRPPAMLTSPGLRPPTIMRLGDRPPSMSYGQRMHAPAVAPNARPPSMGFVNRSRGPTMGPGVPPPSMGRGIPPPSLGRGVAPPSMGRGVPPPSVGRGVPAPSMGPRLRPGVGPSAMMNARPPNYTGGSFVFQSGSQPAGSKTWPTLGSVPPPPPPGTSSNFNQPFRPQTSQWNSPYPRMPSTSGASTVAKMIQTTTKTCGFGYDQSSEDSLDTRKRYRSRSQSPTSDRSKTISSHEQDAGKKFRPDIESRSSDDLTLSSDEESRLRSELEVEFQTYVTNPELHPNYCEHREVFMDLYDEQIRRKDGSTVEQEWNNVWKGMVNDLMEEEFTKRKDGLIAAKTNRASRSTSMGSSVGRQGQSLGYGGASDNKWPGYASVNKSEYYHESGNDSNNYGAKKATAYTSEGQNSSNGQYGVQPHGESSNASWGSSAQTSRDESYWKVQKSEAIGNNGSTLQELDRDLDPTTLAQRTRGLSTVELAVLIKQLIRDKNIPRADEMFKKIFSAVADLHLQFVQEELSI</sequence>
<feature type="compositionally biased region" description="Low complexity" evidence="1">
    <location>
        <begin position="1180"/>
        <end position="1193"/>
    </location>
</feature>
<dbReference type="Proteomes" id="UP000694843">
    <property type="component" value="Unplaced"/>
</dbReference>
<evidence type="ECO:0000313" key="3">
    <source>
        <dbReference type="RefSeq" id="XP_018013641.1"/>
    </source>
</evidence>
<reference evidence="3" key="1">
    <citation type="submission" date="2025-08" db="UniProtKB">
        <authorList>
            <consortium name="RefSeq"/>
        </authorList>
    </citation>
    <scope>IDENTIFICATION</scope>
    <source>
        <tissue evidence="3">Whole organism</tissue>
    </source>
</reference>
<feature type="compositionally biased region" description="Basic and acidic residues" evidence="1">
    <location>
        <begin position="1836"/>
        <end position="1862"/>
    </location>
</feature>
<feature type="compositionally biased region" description="Polar residues" evidence="1">
    <location>
        <begin position="1766"/>
        <end position="1795"/>
    </location>
</feature>
<feature type="compositionally biased region" description="Polar residues" evidence="1">
    <location>
        <begin position="1742"/>
        <end position="1754"/>
    </location>
</feature>
<feature type="region of interest" description="Disordered" evidence="1">
    <location>
        <begin position="1742"/>
        <end position="1795"/>
    </location>
</feature>
<organism evidence="2 3">
    <name type="scientific">Hyalella azteca</name>
    <name type="common">Amphipod</name>
    <dbReference type="NCBI Taxonomy" id="294128"/>
    <lineage>
        <taxon>Eukaryota</taxon>
        <taxon>Metazoa</taxon>
        <taxon>Ecdysozoa</taxon>
        <taxon>Arthropoda</taxon>
        <taxon>Crustacea</taxon>
        <taxon>Multicrustacea</taxon>
        <taxon>Malacostraca</taxon>
        <taxon>Eumalacostraca</taxon>
        <taxon>Peracarida</taxon>
        <taxon>Amphipoda</taxon>
        <taxon>Senticaudata</taxon>
        <taxon>Talitrida</taxon>
        <taxon>Talitroidea</taxon>
        <taxon>Hyalellidae</taxon>
        <taxon>Hyalella</taxon>
    </lineage>
</organism>